<feature type="transmembrane region" description="Helical" evidence="1">
    <location>
        <begin position="21"/>
        <end position="40"/>
    </location>
</feature>
<reference evidence="2 3" key="1">
    <citation type="submission" date="2020-06" db="EMBL/GenBank/DDBJ databases">
        <title>Methanofollis fontis sp. nov., a methanogen isolated from marine sediments near a cold seep at Four-Way Closure Ridge offshore southwestern Taiwan.</title>
        <authorList>
            <person name="Chen S.-C."/>
            <person name="Teng N.-H."/>
            <person name="Lin Y.-S."/>
            <person name="Lai M.-C."/>
            <person name="Chen H.-H."/>
            <person name="Wang C.-C."/>
        </authorList>
    </citation>
    <scope>NUCLEOTIDE SEQUENCE [LARGE SCALE GENOMIC DNA]</scope>
    <source>
        <strain evidence="2 3">DSM 2702</strain>
    </source>
</reference>
<dbReference type="OrthoDB" id="147058at2157"/>
<dbReference type="Proteomes" id="UP000570823">
    <property type="component" value="Unassembled WGS sequence"/>
</dbReference>
<accession>A0A7K4HNR8</accession>
<gene>
    <name evidence="2" type="ORF">HWN36_05090</name>
</gene>
<comment type="caution">
    <text evidence="2">The sequence shown here is derived from an EMBL/GenBank/DDBJ whole genome shotgun (WGS) entry which is preliminary data.</text>
</comment>
<keyword evidence="1" id="KW-1133">Transmembrane helix</keyword>
<dbReference type="RefSeq" id="WP_176788369.1">
    <property type="nucleotide sequence ID" value="NZ_JABXWR010000001.1"/>
</dbReference>
<keyword evidence="1" id="KW-0472">Membrane</keyword>
<keyword evidence="3" id="KW-1185">Reference proteome</keyword>
<evidence type="ECO:0000313" key="3">
    <source>
        <dbReference type="Proteomes" id="UP000570823"/>
    </source>
</evidence>
<sequence>MRSTFLRSLILRGQANLIGMDLLAIFIISGIAIALGITMYRRTLE</sequence>
<proteinExistence type="predicted"/>
<name>A0A7K4HNR8_9EURY</name>
<evidence type="ECO:0000256" key="1">
    <source>
        <dbReference type="SAM" id="Phobius"/>
    </source>
</evidence>
<organism evidence="2 3">
    <name type="scientific">Methanofollis tationis</name>
    <dbReference type="NCBI Taxonomy" id="81417"/>
    <lineage>
        <taxon>Archaea</taxon>
        <taxon>Methanobacteriati</taxon>
        <taxon>Methanobacteriota</taxon>
        <taxon>Stenosarchaea group</taxon>
        <taxon>Methanomicrobia</taxon>
        <taxon>Methanomicrobiales</taxon>
        <taxon>Methanomicrobiaceae</taxon>
        <taxon>Methanofollis</taxon>
    </lineage>
</organism>
<protein>
    <submittedName>
        <fullName evidence="2">Uncharacterized protein</fullName>
    </submittedName>
</protein>
<dbReference type="EMBL" id="JABXWR010000001">
    <property type="protein sequence ID" value="NVO66697.1"/>
    <property type="molecule type" value="Genomic_DNA"/>
</dbReference>
<dbReference type="AlphaFoldDB" id="A0A7K4HNR8"/>
<keyword evidence="1" id="KW-0812">Transmembrane</keyword>
<evidence type="ECO:0000313" key="2">
    <source>
        <dbReference type="EMBL" id="NVO66697.1"/>
    </source>
</evidence>